<dbReference type="EMBL" id="CENE01000021">
    <property type="protein sequence ID" value="CEQ42169.1"/>
    <property type="molecule type" value="Genomic_DNA"/>
</dbReference>
<feature type="region of interest" description="Disordered" evidence="3">
    <location>
        <begin position="572"/>
        <end position="595"/>
    </location>
</feature>
<dbReference type="InterPro" id="IPR051722">
    <property type="entry name" value="Endocytosis_PI4K-reg_protein"/>
</dbReference>
<dbReference type="Proteomes" id="UP000243876">
    <property type="component" value="Unassembled WGS sequence"/>
</dbReference>
<dbReference type="PANTHER" id="PTHR23083:SF464">
    <property type="entry name" value="TETRATRICOPEPTIDE REPEAT DOMAIN 7, ISOFORM A"/>
    <property type="match status" value="1"/>
</dbReference>
<dbReference type="AlphaFoldDB" id="A0A0D6EQF0"/>
<feature type="compositionally biased region" description="Basic residues" evidence="3">
    <location>
        <begin position="706"/>
        <end position="719"/>
    </location>
</feature>
<dbReference type="PANTHER" id="PTHR23083">
    <property type="entry name" value="TETRATRICOPEPTIDE REPEAT PROTEIN, TPR"/>
    <property type="match status" value="1"/>
</dbReference>
<feature type="non-terminal residue" evidence="4">
    <location>
        <position position="1"/>
    </location>
</feature>
<name>A0A0D6EQF0_SPOSA</name>
<dbReference type="SMART" id="SM00028">
    <property type="entry name" value="TPR"/>
    <property type="match status" value="4"/>
</dbReference>
<feature type="compositionally biased region" description="Polar residues" evidence="3">
    <location>
        <begin position="721"/>
        <end position="738"/>
    </location>
</feature>
<accession>A0A0D6EQF0</accession>
<feature type="compositionally biased region" description="Low complexity" evidence="3">
    <location>
        <begin position="897"/>
        <end position="911"/>
    </location>
</feature>
<sequence length="982" mass="107502">TAAAAHAEQIVHACRSNALPSPVSLPSAKGDFALPRLPSLIPPSDLPPALTALEALETTLKQSSSSSEIELSSAKAVLAYGKYAVGEMEEALRILDTVDKECPKGDGWEGYDLSLRVLASAVEGARSPSQGLASFAAEQLSRRDQAQAAYQRAARVYDEALDLLARSGGTKDDLQLHRVGETALYRLCLISRTTSPPSTSHSHHYHYLRQSSAFYATASPAVRSLAYPPSHPLTIHRSFRQLQIQTTNFQHFGLNNKAEEALLQRTTALPKAGEVNVSYLRFLDEVAEGWKASGAGRDGAKEVVESQRLLRHLIRALAACDRHDEAAKSLRLYVELWDKSRETDAGQVAREMKLLRRKADREGKTASGEWVKVEAASGGDVEKAIVASRSALSLEGDLDADHEQERMNHDIDSEVQFVQTVAFGVRLLCKYLDEPKEALKLAQRMRAIFEEKGDEALVGSKVEEARIERSLGIALGALAAKDAHPETRPSQHADALAHLETAASLDPSSSHTLYHLAYQLFELRQTSRALDVAKQAVTLNKQSKEAWHLLGLLVSAQKDMIGALEVLETALDGSDDDEDDEQSAPPSNGDVLARPNGERRMAVTTSLEEKWDYPTDETERLAAEVQLRLTKNAVIEYLEGPAAALADQQEVLAFFSAAYAQIAESTSALLSFLRLSTAHRLPISTAPTTSVSPPIANGLDEDSGVRKRRTSILGRRRSLRAPSTRNSTASTLQFSATQSPASTLRAPSLPPPPGLAPSNLSLAESAARSRPSVETNRRATKLLVDIWLTSAASFRRAGKLDEAQGAVFEAEQLDAEDPDVWSQASLFSLLRRSGPLLTHPLRCSQLAQLHIARGETARARVVLQKAFSFDVDHLPSLILFSRLYLTPPSPSPPSPSPVDSTQSSSPADPSSWVHRQLPFAESLLDTLTKRRGWDSPEAWFELSRCYKHTERREKEKECLVWALQLEETRSVRSLGRALPRVL</sequence>
<protein>
    <submittedName>
        <fullName evidence="4">SPOSA6832_03951-mRNA-1:cds</fullName>
    </submittedName>
</protein>
<evidence type="ECO:0000313" key="5">
    <source>
        <dbReference type="Proteomes" id="UP000243876"/>
    </source>
</evidence>
<proteinExistence type="inferred from homology"/>
<feature type="compositionally biased region" description="Acidic residues" evidence="3">
    <location>
        <begin position="573"/>
        <end position="582"/>
    </location>
</feature>
<comment type="function">
    <text evidence="1">Involved in endocytosis.</text>
</comment>
<dbReference type="SUPFAM" id="SSF48452">
    <property type="entry name" value="TPR-like"/>
    <property type="match status" value="1"/>
</dbReference>
<evidence type="ECO:0000256" key="3">
    <source>
        <dbReference type="SAM" id="MobiDB-lite"/>
    </source>
</evidence>
<dbReference type="InterPro" id="IPR011990">
    <property type="entry name" value="TPR-like_helical_dom_sf"/>
</dbReference>
<feature type="region of interest" description="Disordered" evidence="3">
    <location>
        <begin position="890"/>
        <end position="912"/>
    </location>
</feature>
<organism evidence="4 5">
    <name type="scientific">Sporidiobolus salmonicolor</name>
    <name type="common">Yeast-like fungus</name>
    <name type="synonym">Sporobolomyces salmonicolor</name>
    <dbReference type="NCBI Taxonomy" id="5005"/>
    <lineage>
        <taxon>Eukaryota</taxon>
        <taxon>Fungi</taxon>
        <taxon>Dikarya</taxon>
        <taxon>Basidiomycota</taxon>
        <taxon>Pucciniomycotina</taxon>
        <taxon>Microbotryomycetes</taxon>
        <taxon>Sporidiobolales</taxon>
        <taxon>Sporidiobolaceae</taxon>
        <taxon>Sporobolomyces</taxon>
    </lineage>
</organism>
<evidence type="ECO:0000256" key="2">
    <source>
        <dbReference type="ARBA" id="ARBA00038251"/>
    </source>
</evidence>
<evidence type="ECO:0000256" key="1">
    <source>
        <dbReference type="ARBA" id="ARBA00002550"/>
    </source>
</evidence>
<gene>
    <name evidence="4" type="primary">SPOSA6832_03951</name>
</gene>
<dbReference type="OrthoDB" id="29013at2759"/>
<dbReference type="InterPro" id="IPR019734">
    <property type="entry name" value="TPR_rpt"/>
</dbReference>
<keyword evidence="5" id="KW-1185">Reference proteome</keyword>
<reference evidence="5" key="1">
    <citation type="submission" date="2015-02" db="EMBL/GenBank/DDBJ databases">
        <authorList>
            <person name="Gon?alves P."/>
        </authorList>
    </citation>
    <scope>NUCLEOTIDE SEQUENCE [LARGE SCALE GENOMIC DNA]</scope>
</reference>
<dbReference type="Gene3D" id="1.25.40.10">
    <property type="entry name" value="Tetratricopeptide repeat domain"/>
    <property type="match status" value="2"/>
</dbReference>
<feature type="region of interest" description="Disordered" evidence="3">
    <location>
        <begin position="687"/>
        <end position="773"/>
    </location>
</feature>
<comment type="similarity">
    <text evidence="2">Belongs to the YPP1 family.</text>
</comment>
<evidence type="ECO:0000313" key="4">
    <source>
        <dbReference type="EMBL" id="CEQ42169.1"/>
    </source>
</evidence>